<sequence>MADQKRKIETIRVIEKLQLSNTLTIGLEDAKQAEAIAEAVSSLQGLVEQWN</sequence>
<accession>A0A1G6P0S2</accession>
<reference evidence="2" key="1">
    <citation type="submission" date="2016-09" db="EMBL/GenBank/DDBJ databases">
        <authorList>
            <person name="Varghese N."/>
            <person name="Submissions S."/>
        </authorList>
    </citation>
    <scope>NUCLEOTIDE SEQUENCE [LARGE SCALE GENOMIC DNA]</scope>
    <source>
        <strain evidence="2">ANC 4667</strain>
    </source>
</reference>
<keyword evidence="2" id="KW-1185">Reference proteome</keyword>
<name>A0A1G6P0S2_9GAMM</name>
<evidence type="ECO:0000313" key="1">
    <source>
        <dbReference type="EMBL" id="SDC73598.1"/>
    </source>
</evidence>
<dbReference type="EMBL" id="FMYO01000012">
    <property type="protein sequence ID" value="SDC73598.1"/>
    <property type="molecule type" value="Genomic_DNA"/>
</dbReference>
<protein>
    <submittedName>
        <fullName evidence="1">Uncharacterized protein</fullName>
    </submittedName>
</protein>
<dbReference type="STRING" id="1226327.SAMN05421732_11222"/>
<organism evidence="1 2">
    <name type="scientific">Acinetobacter kookii</name>
    <dbReference type="NCBI Taxonomy" id="1226327"/>
    <lineage>
        <taxon>Bacteria</taxon>
        <taxon>Pseudomonadati</taxon>
        <taxon>Pseudomonadota</taxon>
        <taxon>Gammaproteobacteria</taxon>
        <taxon>Moraxellales</taxon>
        <taxon>Moraxellaceae</taxon>
        <taxon>Acinetobacter</taxon>
    </lineage>
</organism>
<dbReference type="AlphaFoldDB" id="A0A1G6P0S2"/>
<evidence type="ECO:0000313" key="2">
    <source>
        <dbReference type="Proteomes" id="UP000243468"/>
    </source>
</evidence>
<proteinExistence type="predicted"/>
<gene>
    <name evidence="1" type="ORF">SAMN05421732_11222</name>
</gene>
<dbReference type="RefSeq" id="WP_171259719.1">
    <property type="nucleotide sequence ID" value="NZ_BAABKJ010000003.1"/>
</dbReference>
<dbReference type="Proteomes" id="UP000243468">
    <property type="component" value="Unassembled WGS sequence"/>
</dbReference>